<evidence type="ECO:0000256" key="1">
    <source>
        <dbReference type="SAM" id="MobiDB-lite"/>
    </source>
</evidence>
<dbReference type="AlphaFoldDB" id="A0A395HF92"/>
<evidence type="ECO:0000313" key="2">
    <source>
        <dbReference type="EMBL" id="RAL06562.1"/>
    </source>
</evidence>
<protein>
    <submittedName>
        <fullName evidence="2">Uncharacterized protein</fullName>
    </submittedName>
</protein>
<dbReference type="EMBL" id="KZ824375">
    <property type="protein sequence ID" value="RAL06562.1"/>
    <property type="molecule type" value="Genomic_DNA"/>
</dbReference>
<feature type="compositionally biased region" description="Polar residues" evidence="1">
    <location>
        <begin position="149"/>
        <end position="164"/>
    </location>
</feature>
<keyword evidence="3" id="KW-1185">Reference proteome</keyword>
<dbReference type="RefSeq" id="XP_025545716.1">
    <property type="nucleotide sequence ID" value="XM_025690786.1"/>
</dbReference>
<sequence length="164" mass="17804">MRTSCPAFFRPRATVSPAMPASTTITFKGCLATKGHEKSSWKLLIVMLVVCLALLDHPHPRACLPASYIVVSHCATLLSFDVINDDIWLVKCSGGAVYKFCRVPMTPRLRMATPHGRDTHGIAGDDRDSPCWQIAEDGGRGWGRVKPGLSSTASSGLNIRPTQL</sequence>
<dbReference type="GeneID" id="37195075"/>
<dbReference type="VEuPathDB" id="FungiDB:BO97DRAFT_24059"/>
<name>A0A395HF92_ASPHC</name>
<proteinExistence type="predicted"/>
<dbReference type="Proteomes" id="UP000248961">
    <property type="component" value="Unassembled WGS sequence"/>
</dbReference>
<feature type="region of interest" description="Disordered" evidence="1">
    <location>
        <begin position="144"/>
        <end position="164"/>
    </location>
</feature>
<gene>
    <name evidence="2" type="ORF">BO97DRAFT_24059</name>
</gene>
<evidence type="ECO:0000313" key="3">
    <source>
        <dbReference type="Proteomes" id="UP000248961"/>
    </source>
</evidence>
<organism evidence="2 3">
    <name type="scientific">Aspergillus homomorphus (strain CBS 101889)</name>
    <dbReference type="NCBI Taxonomy" id="1450537"/>
    <lineage>
        <taxon>Eukaryota</taxon>
        <taxon>Fungi</taxon>
        <taxon>Dikarya</taxon>
        <taxon>Ascomycota</taxon>
        <taxon>Pezizomycotina</taxon>
        <taxon>Eurotiomycetes</taxon>
        <taxon>Eurotiomycetidae</taxon>
        <taxon>Eurotiales</taxon>
        <taxon>Aspergillaceae</taxon>
        <taxon>Aspergillus</taxon>
        <taxon>Aspergillus subgen. Circumdati</taxon>
    </lineage>
</organism>
<reference evidence="2 3" key="1">
    <citation type="submission" date="2018-02" db="EMBL/GenBank/DDBJ databases">
        <title>The genomes of Aspergillus section Nigri reveals drivers in fungal speciation.</title>
        <authorList>
            <consortium name="DOE Joint Genome Institute"/>
            <person name="Vesth T.C."/>
            <person name="Nybo J."/>
            <person name="Theobald S."/>
            <person name="Brandl J."/>
            <person name="Frisvad J.C."/>
            <person name="Nielsen K.F."/>
            <person name="Lyhne E.K."/>
            <person name="Kogle M.E."/>
            <person name="Kuo A."/>
            <person name="Riley R."/>
            <person name="Clum A."/>
            <person name="Nolan M."/>
            <person name="Lipzen A."/>
            <person name="Salamov A."/>
            <person name="Henrissat B."/>
            <person name="Wiebenga A."/>
            <person name="De vries R.P."/>
            <person name="Grigoriev I.V."/>
            <person name="Mortensen U.H."/>
            <person name="Andersen M.R."/>
            <person name="Baker S.E."/>
        </authorList>
    </citation>
    <scope>NUCLEOTIDE SEQUENCE [LARGE SCALE GENOMIC DNA]</scope>
    <source>
        <strain evidence="2 3">CBS 101889</strain>
    </source>
</reference>
<accession>A0A395HF92</accession>